<dbReference type="Proteomes" id="UP000623010">
    <property type="component" value="Unassembled WGS sequence"/>
</dbReference>
<evidence type="ECO:0000313" key="1">
    <source>
        <dbReference type="EMBL" id="GGZ80754.1"/>
    </source>
</evidence>
<dbReference type="RefSeq" id="WP_229879332.1">
    <property type="nucleotide sequence ID" value="NZ_BMWH01000004.1"/>
</dbReference>
<organism evidence="1 2">
    <name type="scientific">Streptomyces echinoruber</name>
    <dbReference type="NCBI Taxonomy" id="68898"/>
    <lineage>
        <taxon>Bacteria</taxon>
        <taxon>Bacillati</taxon>
        <taxon>Actinomycetota</taxon>
        <taxon>Actinomycetes</taxon>
        <taxon>Kitasatosporales</taxon>
        <taxon>Streptomycetaceae</taxon>
        <taxon>Streptomyces</taxon>
    </lineage>
</organism>
<dbReference type="Pfam" id="PF14433">
    <property type="entry name" value="SUKH-3"/>
    <property type="match status" value="1"/>
</dbReference>
<gene>
    <name evidence="1" type="ORF">GCM10010389_18280</name>
</gene>
<dbReference type="EMBL" id="BMWH01000004">
    <property type="protein sequence ID" value="GGZ80754.1"/>
    <property type="molecule type" value="Genomic_DNA"/>
</dbReference>
<evidence type="ECO:0008006" key="3">
    <source>
        <dbReference type="Google" id="ProtNLM"/>
    </source>
</evidence>
<comment type="caution">
    <text evidence="1">The sequence shown here is derived from an EMBL/GenBank/DDBJ whole genome shotgun (WGS) entry which is preliminary data.</text>
</comment>
<name>A0A918QZ79_9ACTN</name>
<reference evidence="1" key="2">
    <citation type="submission" date="2020-09" db="EMBL/GenBank/DDBJ databases">
        <authorList>
            <person name="Sun Q."/>
            <person name="Ohkuma M."/>
        </authorList>
    </citation>
    <scope>NUCLEOTIDE SEQUENCE</scope>
    <source>
        <strain evidence="1">JCM 5016</strain>
    </source>
</reference>
<reference evidence="1" key="1">
    <citation type="journal article" date="2014" name="Int. J. Syst. Evol. Microbiol.">
        <title>Complete genome sequence of Corynebacterium casei LMG S-19264T (=DSM 44701T), isolated from a smear-ripened cheese.</title>
        <authorList>
            <consortium name="US DOE Joint Genome Institute (JGI-PGF)"/>
            <person name="Walter F."/>
            <person name="Albersmeier A."/>
            <person name="Kalinowski J."/>
            <person name="Ruckert C."/>
        </authorList>
    </citation>
    <scope>NUCLEOTIDE SEQUENCE</scope>
    <source>
        <strain evidence="1">JCM 5016</strain>
    </source>
</reference>
<dbReference type="InterPro" id="IPR025850">
    <property type="entry name" value="SUKH-3"/>
</dbReference>
<keyword evidence="2" id="KW-1185">Reference proteome</keyword>
<sequence>MLPLFGTSCGILLMFAVSEGHRMTSAWPSRKVLDWLAGSGWSPGRDIGRAAEELIRVRVKDSERQGASLVPVEAAVRIVHSYGMLRLNQPHTPGCAWVMKPTIGYDGDAAAIKELGNGLGVELFPVGYEASEYGIVLVDERGRFFLLHHTGGYFLGENDFDAFDRFIRGGLAPDAEDYFV</sequence>
<evidence type="ECO:0000313" key="2">
    <source>
        <dbReference type="Proteomes" id="UP000623010"/>
    </source>
</evidence>
<protein>
    <recommendedName>
        <fullName evidence="3">SUKH-3 domain containing protein</fullName>
    </recommendedName>
</protein>
<accession>A0A918QZ79</accession>
<dbReference type="AlphaFoldDB" id="A0A918QZ79"/>
<proteinExistence type="predicted"/>